<dbReference type="InterPro" id="IPR002491">
    <property type="entry name" value="ABC_transptr_periplasmic_BD"/>
</dbReference>
<dbReference type="PANTHER" id="PTHR30535">
    <property type="entry name" value="VITAMIN B12-BINDING PROTEIN"/>
    <property type="match status" value="1"/>
</dbReference>
<organism evidence="2 3">
    <name type="scientific">Methanothrix soehngenii (strain ATCC 5969 / DSM 3671 / JCM 10134 / NBRC 103675 / OCM 69 / GP-6)</name>
    <name type="common">Methanosaeta concilii</name>
    <dbReference type="NCBI Taxonomy" id="990316"/>
    <lineage>
        <taxon>Archaea</taxon>
        <taxon>Methanobacteriati</taxon>
        <taxon>Methanobacteriota</taxon>
        <taxon>Stenosarchaea group</taxon>
        <taxon>Methanomicrobia</taxon>
        <taxon>Methanotrichales</taxon>
        <taxon>Methanotrichaceae</taxon>
        <taxon>Methanothrix</taxon>
    </lineage>
</organism>
<dbReference type="PROSITE" id="PS50983">
    <property type="entry name" value="FE_B12_PBP"/>
    <property type="match status" value="1"/>
</dbReference>
<dbReference type="Proteomes" id="UP000007807">
    <property type="component" value="Chromosome"/>
</dbReference>
<dbReference type="SUPFAM" id="SSF53807">
    <property type="entry name" value="Helical backbone' metal receptor"/>
    <property type="match status" value="1"/>
</dbReference>
<dbReference type="PANTHER" id="PTHR30535:SF34">
    <property type="entry name" value="MOLYBDATE-BINDING PROTEIN MOLA"/>
    <property type="match status" value="1"/>
</dbReference>
<keyword evidence="3" id="KW-1185">Reference proteome</keyword>
<evidence type="ECO:0000313" key="3">
    <source>
        <dbReference type="Proteomes" id="UP000007807"/>
    </source>
</evidence>
<sequence>MQIRLFSAPMALCLIASMLMASAWAAEYPLTITDSAGREVTFNQPIERVIVTSSDAAEAVVMLGAADKVVGISDTVKNKGYYFPDLKGKQSVGKWNALDYEMIGAIASDGEDAIVPDIVVIGYSYPDKSYGIYGLEEGLEPFENIKAVALEFTKPQNMTREIEVLGQILGKEEQASDYISWYDEKINSVKDAVDGMNLPEAYVEWSSSGGDISTLGPGSAFDQVLKVAKGYNIASALEESYPKVDWEWVVTENPEIIIVRQTQPAGHTEIGWESAPSQEASKLQAAKNELLDRSGASGTSAAKSDRIYFIDWDIMNGLDQVVGATYLAKVLHPDVDLNPEEVYREYLERLGLEYPEGRTMVYPEIED</sequence>
<dbReference type="InterPro" id="IPR050902">
    <property type="entry name" value="ABC_Transporter_SBP"/>
</dbReference>
<evidence type="ECO:0000313" key="2">
    <source>
        <dbReference type="EMBL" id="AEB68715.1"/>
    </source>
</evidence>
<feature type="domain" description="Fe/B12 periplasmic-binding" evidence="1">
    <location>
        <begin position="48"/>
        <end position="339"/>
    </location>
</feature>
<name>F4BXN7_METSG</name>
<dbReference type="KEGG" id="mcj:MCON_2202"/>
<dbReference type="AlphaFoldDB" id="F4BXN7"/>
<evidence type="ECO:0000259" key="1">
    <source>
        <dbReference type="PROSITE" id="PS50983"/>
    </source>
</evidence>
<dbReference type="InParanoid" id="F4BXN7"/>
<dbReference type="Gene3D" id="3.40.50.1980">
    <property type="entry name" value="Nitrogenase molybdenum iron protein domain"/>
    <property type="match status" value="2"/>
</dbReference>
<protein>
    <submittedName>
        <fullName evidence="2">Periplasmic binding protein</fullName>
    </submittedName>
</protein>
<dbReference type="HOGENOM" id="CLU_038034_2_0_2"/>
<dbReference type="STRING" id="990316.MCON_2202"/>
<proteinExistence type="predicted"/>
<accession>F4BXN7</accession>
<reference evidence="2 3" key="1">
    <citation type="journal article" date="2011" name="J. Bacteriol.">
        <title>Complete genome sequence of Methanosaeta concilii, a specialist in aceticlastic methanogenesis.</title>
        <authorList>
            <person name="Barber R.D."/>
            <person name="Zhang L."/>
            <person name="Harnack M."/>
            <person name="Olson M.V."/>
            <person name="Kaul R."/>
            <person name="Ingram-Smith C."/>
            <person name="Smith K.S."/>
        </authorList>
    </citation>
    <scope>NUCLEOTIDE SEQUENCE [LARGE SCALE GENOMIC DNA]</scope>
    <source>
        <strain evidence="3">ATCC 5969 / DSM 3671 / JCM 10134 / NBRC 103675 / OCM 69 / GP-6</strain>
    </source>
</reference>
<dbReference type="EMBL" id="CP002565">
    <property type="protein sequence ID" value="AEB68715.1"/>
    <property type="molecule type" value="Genomic_DNA"/>
</dbReference>
<dbReference type="Pfam" id="PF01497">
    <property type="entry name" value="Peripla_BP_2"/>
    <property type="match status" value="1"/>
</dbReference>
<gene>
    <name evidence="2" type="ordered locus">MCON_2202</name>
</gene>